<reference evidence="1 2" key="1">
    <citation type="submission" date="2019-07" db="EMBL/GenBank/DDBJ databases">
        <title>Whole genome shotgun sequence of Pseudoalteromonas atlantica NBRC 103033.</title>
        <authorList>
            <person name="Hosoyama A."/>
            <person name="Uohara A."/>
            <person name="Ohji S."/>
            <person name="Ichikawa N."/>
        </authorList>
    </citation>
    <scope>NUCLEOTIDE SEQUENCE [LARGE SCALE GENOMIC DNA]</scope>
    <source>
        <strain evidence="1 2">NBRC 103033</strain>
    </source>
</reference>
<dbReference type="Proteomes" id="UP000321189">
    <property type="component" value="Unassembled WGS sequence"/>
</dbReference>
<comment type="caution">
    <text evidence="1">The sequence shown here is derived from an EMBL/GenBank/DDBJ whole genome shotgun (WGS) entry which is preliminary data.</text>
</comment>
<sequence>MIDFNVISEIVESTLKSGIEELCHSIFKEKPEFHHDDDLDETYLIMKDSGVSILYNEDEIFECLFFHFEGDSDTKACQLEVVYLNQFFSPYKVKETLLGANYNYIKEIMMSSGKYLKVKSALVFEKDKIYFNAEFNEDNGLSLLSVMSEKSFPG</sequence>
<dbReference type="RefSeq" id="WP_154946061.1">
    <property type="nucleotide sequence ID" value="NZ_BJUT01000115.1"/>
</dbReference>
<accession>A0ABQ0UJK0</accession>
<evidence type="ECO:0000313" key="2">
    <source>
        <dbReference type="Proteomes" id="UP000321189"/>
    </source>
</evidence>
<name>A0ABQ0UJK0_PSEAF</name>
<dbReference type="EMBL" id="BJUT01000115">
    <property type="protein sequence ID" value="GEK78641.1"/>
    <property type="molecule type" value="Genomic_DNA"/>
</dbReference>
<organism evidence="1 2">
    <name type="scientific">Pseudoalteromonas atlantica</name>
    <name type="common">Alteromonas atlantica</name>
    <dbReference type="NCBI Taxonomy" id="288"/>
    <lineage>
        <taxon>Bacteria</taxon>
        <taxon>Pseudomonadati</taxon>
        <taxon>Pseudomonadota</taxon>
        <taxon>Gammaproteobacteria</taxon>
        <taxon>Alteromonadales</taxon>
        <taxon>Pseudoalteromonadaceae</taxon>
        <taxon>Pseudoalteromonas</taxon>
    </lineage>
</organism>
<keyword evidence="2" id="KW-1185">Reference proteome</keyword>
<gene>
    <name evidence="1" type="ORF">PAT01_39450</name>
</gene>
<evidence type="ECO:0000313" key="1">
    <source>
        <dbReference type="EMBL" id="GEK78641.1"/>
    </source>
</evidence>
<protein>
    <submittedName>
        <fullName evidence="1">Uncharacterized protein</fullName>
    </submittedName>
</protein>
<proteinExistence type="predicted"/>